<comment type="function">
    <text evidence="2">Involved in bacillithiol (BSH) biosynthesis. May catalyze the last step of the pathway, the addition of cysteine to glucosamine malate (GlcN-Mal) to generate BSH.</text>
</comment>
<evidence type="ECO:0000256" key="1">
    <source>
        <dbReference type="ARBA" id="ARBA00022598"/>
    </source>
</evidence>
<evidence type="ECO:0000259" key="4">
    <source>
        <dbReference type="Pfam" id="PF24850"/>
    </source>
</evidence>
<sequence>MDCMTTKLNEKDQFITSLANSDETLNKFYQFDAMAHDNYKYKVEQSTNGREQQLANVIHQYMSDLTLSQQQLSNIEQLREGAKVVIGGQQAGLFGGHLYTFHKIFSIITLSQSLAEDHATPVVPVFWIAGEDHDFDEVNHTFVYSSHEAQLHKVKYHTLEPPEDSMSNYYPNKLQLKDALNQFFKHQPETKHTKELLTLSHSIIDRYDSWTAMFKALLHEVFKEYGVLFIDAQDKYLRTLEQPFLKELITRFNEVDEAFRSAQDKLKSHGFEQMIQTDTNVHLFIEEDNMRQLLTFEDGKFKTSKSNSFYTKEELLNIVEQSPERFSNNVVTRPLMEEWLFNTIAFVGGPSEIKYWAELNEVFETLNIEMPIVIPRLRISYINERIEKLSSKYALPIEEIIAEGTESAKDKFIRAHASDTFINNIEELKQQQSQVFESLKEEVQNNNDNKVLLEKNNNIHMQQYDYLIKRYLLNIERENDISMKHFRELNHSLHPMEGLQERIWNPLQIMNEFGIDVFSPSTYPPLSYTFEHIVIKP</sequence>
<organism evidence="5 6">
    <name type="scientific">Staphylococcus kloosii</name>
    <dbReference type="NCBI Taxonomy" id="29384"/>
    <lineage>
        <taxon>Bacteria</taxon>
        <taxon>Bacillati</taxon>
        <taxon>Bacillota</taxon>
        <taxon>Bacilli</taxon>
        <taxon>Bacillales</taxon>
        <taxon>Staphylococcaceae</taxon>
        <taxon>Staphylococcus</taxon>
    </lineage>
</organism>
<dbReference type="HAMAP" id="MF_01867">
    <property type="entry name" value="BshC"/>
    <property type="match status" value="1"/>
</dbReference>
<feature type="coiled-coil region" evidence="2">
    <location>
        <begin position="422"/>
        <end position="456"/>
    </location>
</feature>
<proteinExistence type="inferred from homology"/>
<dbReference type="GO" id="GO:0016874">
    <property type="term" value="F:ligase activity"/>
    <property type="evidence" value="ECO:0007669"/>
    <property type="project" value="UniProtKB-UniRule"/>
</dbReference>
<dbReference type="Pfam" id="PF24850">
    <property type="entry name" value="CC_BshC"/>
    <property type="match status" value="1"/>
</dbReference>
<evidence type="ECO:0000313" key="5">
    <source>
        <dbReference type="EMBL" id="KYH14751.1"/>
    </source>
</evidence>
<dbReference type="InterPro" id="IPR055399">
    <property type="entry name" value="CC_BshC"/>
</dbReference>
<feature type="domain" description="Bacillithiol biosynthesis BshC N-terminal Rossmann-like" evidence="3">
    <location>
        <begin position="1"/>
        <end position="377"/>
    </location>
</feature>
<evidence type="ECO:0000259" key="3">
    <source>
        <dbReference type="Pfam" id="PF10079"/>
    </source>
</evidence>
<accession>A0A151A5P2</accession>
<dbReference type="PIRSF" id="PIRSF012535">
    <property type="entry name" value="UCP012535"/>
    <property type="match status" value="1"/>
</dbReference>
<evidence type="ECO:0000313" key="6">
    <source>
        <dbReference type="Proteomes" id="UP000075418"/>
    </source>
</evidence>
<dbReference type="InterPro" id="IPR011199">
    <property type="entry name" value="Bacillithiol_biosynth_BshC"/>
</dbReference>
<keyword evidence="1 2" id="KW-0436">Ligase</keyword>
<comment type="caution">
    <text evidence="5">The sequence shown here is derived from an EMBL/GenBank/DDBJ whole genome shotgun (WGS) entry which is preliminary data.</text>
</comment>
<keyword evidence="2" id="KW-0175">Coiled coil</keyword>
<comment type="similarity">
    <text evidence="2">Belongs to the BshC family.</text>
</comment>
<dbReference type="NCBIfam" id="TIGR03998">
    <property type="entry name" value="thiol_BshC"/>
    <property type="match status" value="1"/>
</dbReference>
<dbReference type="Proteomes" id="UP000075418">
    <property type="component" value="Unassembled WGS sequence"/>
</dbReference>
<feature type="domain" description="Bacillithiol biosynthesis BshC C-terminal coiled-coil" evidence="4">
    <location>
        <begin position="380"/>
        <end position="536"/>
    </location>
</feature>
<gene>
    <name evidence="2" type="primary">bshC</name>
    <name evidence="5" type="ORF">A0131_08170</name>
</gene>
<dbReference type="InterPro" id="IPR055398">
    <property type="entry name" value="Rossmann-like_BshC"/>
</dbReference>
<evidence type="ECO:0000256" key="2">
    <source>
        <dbReference type="HAMAP-Rule" id="MF_01867"/>
    </source>
</evidence>
<dbReference type="EC" id="6.-.-.-" evidence="2"/>
<reference evidence="5 6" key="1">
    <citation type="submission" date="2016-02" db="EMBL/GenBank/DDBJ databases">
        <title>Draft genome sequence of hydrocarbon degrading Staphylococcus saprophyticus Strain CNV2, isolated from crude-oil contaminated soil from Noonmati Oil Refinery, Guwahati, Assam, India.</title>
        <authorList>
            <person name="Mukherjee A."/>
            <person name="Chettri B."/>
            <person name="Langpoklakpam J."/>
            <person name="Singh A.K."/>
            <person name="Chattopadhyay D.J."/>
        </authorList>
    </citation>
    <scope>NUCLEOTIDE SEQUENCE [LARGE SCALE GENOMIC DNA]</scope>
    <source>
        <strain evidence="5 6">CNV2</strain>
    </source>
</reference>
<name>A0A151A5P2_9STAP</name>
<dbReference type="Pfam" id="PF10079">
    <property type="entry name" value="Rossmann-like_BshC"/>
    <property type="match status" value="1"/>
</dbReference>
<protein>
    <recommendedName>
        <fullName evidence="2">Putative cysteine ligase BshC</fullName>
        <ecNumber evidence="2">6.-.-.-</ecNumber>
    </recommendedName>
</protein>
<dbReference type="EMBL" id="LUGM01000002">
    <property type="protein sequence ID" value="KYH14751.1"/>
    <property type="molecule type" value="Genomic_DNA"/>
</dbReference>
<dbReference type="RefSeq" id="WP_061854914.1">
    <property type="nucleotide sequence ID" value="NZ_LUGM01000002.1"/>
</dbReference>
<dbReference type="AlphaFoldDB" id="A0A151A5P2"/>